<dbReference type="RefSeq" id="XP_060322990.1">
    <property type="nucleotide sequence ID" value="XM_060470427.1"/>
</dbReference>
<feature type="region of interest" description="Disordered" evidence="1">
    <location>
        <begin position="245"/>
        <end position="279"/>
    </location>
</feature>
<organism evidence="2 3">
    <name type="scientific">Armillaria tabescens</name>
    <name type="common">Ringless honey mushroom</name>
    <name type="synonym">Agaricus tabescens</name>
    <dbReference type="NCBI Taxonomy" id="1929756"/>
    <lineage>
        <taxon>Eukaryota</taxon>
        <taxon>Fungi</taxon>
        <taxon>Dikarya</taxon>
        <taxon>Basidiomycota</taxon>
        <taxon>Agaricomycotina</taxon>
        <taxon>Agaricomycetes</taxon>
        <taxon>Agaricomycetidae</taxon>
        <taxon>Agaricales</taxon>
        <taxon>Marasmiineae</taxon>
        <taxon>Physalacriaceae</taxon>
        <taxon>Desarmillaria</taxon>
    </lineage>
</organism>
<gene>
    <name evidence="2" type="ORF">EV420DRAFT_1486614</name>
</gene>
<evidence type="ECO:0000313" key="3">
    <source>
        <dbReference type="Proteomes" id="UP001175211"/>
    </source>
</evidence>
<proteinExistence type="predicted"/>
<evidence type="ECO:0000256" key="1">
    <source>
        <dbReference type="SAM" id="MobiDB-lite"/>
    </source>
</evidence>
<reference evidence="2" key="1">
    <citation type="submission" date="2023-06" db="EMBL/GenBank/DDBJ databases">
        <authorList>
            <consortium name="Lawrence Berkeley National Laboratory"/>
            <person name="Ahrendt S."/>
            <person name="Sahu N."/>
            <person name="Indic B."/>
            <person name="Wong-Bajracharya J."/>
            <person name="Merenyi Z."/>
            <person name="Ke H.-M."/>
            <person name="Monk M."/>
            <person name="Kocsube S."/>
            <person name="Drula E."/>
            <person name="Lipzen A."/>
            <person name="Balint B."/>
            <person name="Henrissat B."/>
            <person name="Andreopoulos B."/>
            <person name="Martin F.M."/>
            <person name="Harder C.B."/>
            <person name="Rigling D."/>
            <person name="Ford K.L."/>
            <person name="Foster G.D."/>
            <person name="Pangilinan J."/>
            <person name="Papanicolaou A."/>
            <person name="Barry K."/>
            <person name="LaButti K."/>
            <person name="Viragh M."/>
            <person name="Koriabine M."/>
            <person name="Yan M."/>
            <person name="Riley R."/>
            <person name="Champramary S."/>
            <person name="Plett K.L."/>
            <person name="Tsai I.J."/>
            <person name="Slot J."/>
            <person name="Sipos G."/>
            <person name="Plett J."/>
            <person name="Nagy L.G."/>
            <person name="Grigoriev I.V."/>
        </authorList>
    </citation>
    <scope>NUCLEOTIDE SEQUENCE</scope>
    <source>
        <strain evidence="2">CCBAS 213</strain>
    </source>
</reference>
<dbReference type="GeneID" id="85353975"/>
<protein>
    <submittedName>
        <fullName evidence="2">Uncharacterized protein</fullName>
    </submittedName>
</protein>
<accession>A0AA39J9J8</accession>
<dbReference type="EMBL" id="JAUEPS010000095">
    <property type="protein sequence ID" value="KAK0438681.1"/>
    <property type="molecule type" value="Genomic_DNA"/>
</dbReference>
<dbReference type="Proteomes" id="UP001175211">
    <property type="component" value="Unassembled WGS sequence"/>
</dbReference>
<comment type="caution">
    <text evidence="2">The sequence shown here is derived from an EMBL/GenBank/DDBJ whole genome shotgun (WGS) entry which is preliminary data.</text>
</comment>
<sequence length="279" mass="29395">MSASSKIPVDLATLVAKATTTKKGKKLPKSKAIVEDSSDDEPPALVAIEEDTVMGNADTPCTILDTDTVSISFLAAIARTADEVIARLQQMSIDDEVEIVVNKDPSLGNIVEGCKVLPKFKKNKVKEDATGLDFWGKPGRLNVEARLDEHEFSVTKARSATPRVGKSGLRALEDRGVCGDPLRMSRSFREGEGVIVRLDPIPDGCSPFVDGEGGTGGAEGLNCQEGCWGRGLRMIYSAKFLSSSSPGSAGSGRFGQKGMSPALECSDPGTGSAMSTDPD</sequence>
<dbReference type="AlphaFoldDB" id="A0AA39J9J8"/>
<evidence type="ECO:0000313" key="2">
    <source>
        <dbReference type="EMBL" id="KAK0438681.1"/>
    </source>
</evidence>
<name>A0AA39J9J8_ARMTA</name>
<keyword evidence="3" id="KW-1185">Reference proteome</keyword>